<accession>A0A6H0XPJ6</accession>
<dbReference type="Pfam" id="PF01042">
    <property type="entry name" value="Ribonuc_L-PSP"/>
    <property type="match status" value="1"/>
</dbReference>
<sequence>MTVHSFNPDTVPPPPPSYRQVATTTIPANGKLIALAGQTGLDFDGTVPKGIVAQSAAAYQHVLDALKAAGATPKDILHVRHYIVKDTGDAEVDAIDVVDRGWADEWIKFMEKHGEGHLPPDTVLGVASLAKKQLLQRDGCMTYNRTTLPADAGLVNPVCELSCVGRRFKSEPVCQTESFTWCSEIPLRFWILPIVAGLNSVKRRSNLAQRIEEDELALILFPRPTLLAWRHQILARASTASSATDQHSASP</sequence>
<proteinExistence type="predicted"/>
<gene>
    <name evidence="1" type="ORF">AMS68_002150</name>
</gene>
<dbReference type="InterPro" id="IPR035959">
    <property type="entry name" value="RutC-like_sf"/>
</dbReference>
<dbReference type="AlphaFoldDB" id="A0A6H0XPJ6"/>
<dbReference type="InterPro" id="IPR006175">
    <property type="entry name" value="YjgF/YER057c/UK114"/>
</dbReference>
<organism evidence="1 2">
    <name type="scientific">Peltaster fructicola</name>
    <dbReference type="NCBI Taxonomy" id="286661"/>
    <lineage>
        <taxon>Eukaryota</taxon>
        <taxon>Fungi</taxon>
        <taxon>Dikarya</taxon>
        <taxon>Ascomycota</taxon>
        <taxon>Pezizomycotina</taxon>
        <taxon>Dothideomycetes</taxon>
        <taxon>Dothideomycetes incertae sedis</taxon>
        <taxon>Peltaster</taxon>
    </lineage>
</organism>
<dbReference type="EMBL" id="CP051140">
    <property type="protein sequence ID" value="QIW96632.1"/>
    <property type="molecule type" value="Genomic_DNA"/>
</dbReference>
<protein>
    <submittedName>
        <fullName evidence="1">Uncharacterized protein</fullName>
    </submittedName>
</protein>
<evidence type="ECO:0000313" key="1">
    <source>
        <dbReference type="EMBL" id="QIW96632.1"/>
    </source>
</evidence>
<reference evidence="1 2" key="1">
    <citation type="journal article" date="2016" name="Sci. Rep.">
        <title>Peltaster fructicola genome reveals evolution from an invasive phytopathogen to an ectophytic parasite.</title>
        <authorList>
            <person name="Xu C."/>
            <person name="Chen H."/>
            <person name="Gleason M.L."/>
            <person name="Xu J.R."/>
            <person name="Liu H."/>
            <person name="Zhang R."/>
            <person name="Sun G."/>
        </authorList>
    </citation>
    <scope>NUCLEOTIDE SEQUENCE [LARGE SCALE GENOMIC DNA]</scope>
    <source>
        <strain evidence="1 2">LNHT1506</strain>
    </source>
</reference>
<dbReference type="SUPFAM" id="SSF55298">
    <property type="entry name" value="YjgF-like"/>
    <property type="match status" value="1"/>
</dbReference>
<dbReference type="Gene3D" id="3.30.1330.40">
    <property type="entry name" value="RutC-like"/>
    <property type="match status" value="1"/>
</dbReference>
<dbReference type="OrthoDB" id="309640at2759"/>
<keyword evidence="2" id="KW-1185">Reference proteome</keyword>
<evidence type="ECO:0000313" key="2">
    <source>
        <dbReference type="Proteomes" id="UP000503462"/>
    </source>
</evidence>
<dbReference type="Proteomes" id="UP000503462">
    <property type="component" value="Chromosome 2"/>
</dbReference>
<name>A0A6H0XPJ6_9PEZI</name>